<evidence type="ECO:0000313" key="1">
    <source>
        <dbReference type="EMBL" id="MBX13016.1"/>
    </source>
</evidence>
<organism evidence="1">
    <name type="scientific">Rhizophora mucronata</name>
    <name type="common">Asiatic mangrove</name>
    <dbReference type="NCBI Taxonomy" id="61149"/>
    <lineage>
        <taxon>Eukaryota</taxon>
        <taxon>Viridiplantae</taxon>
        <taxon>Streptophyta</taxon>
        <taxon>Embryophyta</taxon>
        <taxon>Tracheophyta</taxon>
        <taxon>Spermatophyta</taxon>
        <taxon>Magnoliopsida</taxon>
        <taxon>eudicotyledons</taxon>
        <taxon>Gunneridae</taxon>
        <taxon>Pentapetalae</taxon>
        <taxon>rosids</taxon>
        <taxon>fabids</taxon>
        <taxon>Malpighiales</taxon>
        <taxon>Rhizophoraceae</taxon>
        <taxon>Rhizophora</taxon>
    </lineage>
</organism>
<accession>A0A2P2L4Z6</accession>
<protein>
    <submittedName>
        <fullName evidence="1">CCR4-NOT transcription complex subunit 10 isoform X3</fullName>
    </submittedName>
</protein>
<name>A0A2P2L4Z6_RHIMU</name>
<proteinExistence type="predicted"/>
<dbReference type="EMBL" id="GGEC01032532">
    <property type="protein sequence ID" value="MBX13016.1"/>
    <property type="molecule type" value="Transcribed_RNA"/>
</dbReference>
<reference evidence="1" key="1">
    <citation type="submission" date="2018-02" db="EMBL/GenBank/DDBJ databases">
        <title>Rhizophora mucronata_Transcriptome.</title>
        <authorList>
            <person name="Meera S.P."/>
            <person name="Sreeshan A."/>
            <person name="Augustine A."/>
        </authorList>
    </citation>
    <scope>NUCLEOTIDE SEQUENCE</scope>
    <source>
        <tissue evidence="1">Leaf</tissue>
    </source>
</reference>
<dbReference type="AlphaFoldDB" id="A0A2P2L4Z6"/>
<sequence>MDLRDSSSSQPLQAAARELSASAASSADDDAILSVTTALAKDAAYHFQSRRFSECLDVLNQLKPNKEDDPKASVCVHTYAFALVCIRCVDTYYAFACASPTN</sequence>